<dbReference type="PANTHER" id="PTHR39173">
    <property type="entry name" value="ACETYLTRANSFERASE"/>
    <property type="match status" value="1"/>
</dbReference>
<dbReference type="RefSeq" id="WP_009855405.1">
    <property type="nucleotide sequence ID" value="NZ_JAAOCD010000001.1"/>
</dbReference>
<dbReference type="Gene3D" id="3.40.630.30">
    <property type="match status" value="1"/>
</dbReference>
<dbReference type="PANTHER" id="PTHR39173:SF1">
    <property type="entry name" value="ACETYLTRANSFERASE"/>
    <property type="match status" value="1"/>
</dbReference>
<evidence type="ECO:0000313" key="3">
    <source>
        <dbReference type="Proteomes" id="UP000802098"/>
    </source>
</evidence>
<dbReference type="EMBL" id="JAAOCD010000001">
    <property type="protein sequence ID" value="NHK97379.1"/>
    <property type="molecule type" value="Genomic_DNA"/>
</dbReference>
<accession>A0ABX0HQN2</accession>
<dbReference type="Pfam" id="PF13302">
    <property type="entry name" value="Acetyltransf_3"/>
    <property type="match status" value="1"/>
</dbReference>
<organism evidence="2 3">
    <name type="scientific">Rubrivivax benzoatilyticus</name>
    <dbReference type="NCBI Taxonomy" id="316997"/>
    <lineage>
        <taxon>Bacteria</taxon>
        <taxon>Pseudomonadati</taxon>
        <taxon>Pseudomonadota</taxon>
        <taxon>Betaproteobacteria</taxon>
        <taxon>Burkholderiales</taxon>
        <taxon>Sphaerotilaceae</taxon>
        <taxon>Rubrivivax</taxon>
    </lineage>
</organism>
<keyword evidence="3" id="KW-1185">Reference proteome</keyword>
<evidence type="ECO:0000313" key="2">
    <source>
        <dbReference type="EMBL" id="NHK97379.1"/>
    </source>
</evidence>
<evidence type="ECO:0000259" key="1">
    <source>
        <dbReference type="PROSITE" id="PS51186"/>
    </source>
</evidence>
<dbReference type="PROSITE" id="PS51186">
    <property type="entry name" value="GNAT"/>
    <property type="match status" value="1"/>
</dbReference>
<proteinExistence type="predicted"/>
<dbReference type="SUPFAM" id="SSF55729">
    <property type="entry name" value="Acyl-CoA N-acyltransferases (Nat)"/>
    <property type="match status" value="1"/>
</dbReference>
<reference evidence="2 3" key="1">
    <citation type="submission" date="2020-03" db="EMBL/GenBank/DDBJ databases">
        <title>Rubrivivax benzoatilyticus JA2 (sequenced after 10 years sub-culturing).</title>
        <authorList>
            <person name="Gupta D."/>
            <person name="Chintalapati S."/>
            <person name="Chintalapati V.R."/>
        </authorList>
    </citation>
    <scope>NUCLEOTIDE SEQUENCE [LARGE SCALE GENOMIC DNA]</scope>
    <source>
        <strain evidence="2 3">JA2-Mal</strain>
    </source>
</reference>
<gene>
    <name evidence="2" type="ORF">G7087_03235</name>
</gene>
<sequence length="188" mass="20631">MQLVRPSLEHLPAYVAALQTGWSADTVRGADAAREELDAIARAPAVFIDLLEDRQGRGAPVTLPDGSQVARLPGLRRWIWDEEGFAGVIGLRWQRGTPELPPYCLGHIGYSVVPWKRRRGHASAALRQMLPEARAVGLPWVDLTTDPDNLASQRVIVANGGVLLERFTKPAQFGSTPGLRWRISLALT</sequence>
<dbReference type="InterPro" id="IPR016181">
    <property type="entry name" value="Acyl_CoA_acyltransferase"/>
</dbReference>
<protein>
    <submittedName>
        <fullName evidence="2">GNAT family N-acetyltransferase</fullName>
    </submittedName>
</protein>
<feature type="domain" description="N-acetyltransferase" evidence="1">
    <location>
        <begin position="35"/>
        <end position="186"/>
    </location>
</feature>
<dbReference type="InterPro" id="IPR000182">
    <property type="entry name" value="GNAT_dom"/>
</dbReference>
<comment type="caution">
    <text evidence="2">The sequence shown here is derived from an EMBL/GenBank/DDBJ whole genome shotgun (WGS) entry which is preliminary data.</text>
</comment>
<dbReference type="Proteomes" id="UP000802098">
    <property type="component" value="Unassembled WGS sequence"/>
</dbReference>
<name>A0ABX0HQN2_9BURK</name>